<evidence type="ECO:0000313" key="2">
    <source>
        <dbReference type="Proteomes" id="UP001732700"/>
    </source>
</evidence>
<keyword evidence="2" id="KW-1185">Reference proteome</keyword>
<reference evidence="1" key="2">
    <citation type="submission" date="2025-09" db="UniProtKB">
        <authorList>
            <consortium name="EnsemblPlants"/>
        </authorList>
    </citation>
    <scope>IDENTIFICATION</scope>
</reference>
<dbReference type="EnsemblPlants" id="AVESA.00010b.r2.2AG0239100.1">
    <property type="protein sequence ID" value="AVESA.00010b.r2.2AG0239100.1.CDS"/>
    <property type="gene ID" value="AVESA.00010b.r2.2AG0239100"/>
</dbReference>
<reference evidence="1" key="1">
    <citation type="submission" date="2021-05" db="EMBL/GenBank/DDBJ databases">
        <authorList>
            <person name="Scholz U."/>
            <person name="Mascher M."/>
            <person name="Fiebig A."/>
        </authorList>
    </citation>
    <scope>NUCLEOTIDE SEQUENCE [LARGE SCALE GENOMIC DNA]</scope>
</reference>
<name>A0ACD5UES2_AVESA</name>
<dbReference type="Proteomes" id="UP001732700">
    <property type="component" value="Chromosome 2A"/>
</dbReference>
<protein>
    <submittedName>
        <fullName evidence="1">Uncharacterized protein</fullName>
    </submittedName>
</protein>
<proteinExistence type="predicted"/>
<organism evidence="1 2">
    <name type="scientific">Avena sativa</name>
    <name type="common">Oat</name>
    <dbReference type="NCBI Taxonomy" id="4498"/>
    <lineage>
        <taxon>Eukaryota</taxon>
        <taxon>Viridiplantae</taxon>
        <taxon>Streptophyta</taxon>
        <taxon>Embryophyta</taxon>
        <taxon>Tracheophyta</taxon>
        <taxon>Spermatophyta</taxon>
        <taxon>Magnoliopsida</taxon>
        <taxon>Liliopsida</taxon>
        <taxon>Poales</taxon>
        <taxon>Poaceae</taxon>
        <taxon>BOP clade</taxon>
        <taxon>Pooideae</taxon>
        <taxon>Poodae</taxon>
        <taxon>Poeae</taxon>
        <taxon>Poeae Chloroplast Group 1 (Aveneae type)</taxon>
        <taxon>Aveninae</taxon>
        <taxon>Avena</taxon>
    </lineage>
</organism>
<accession>A0ACD5UES2</accession>
<evidence type="ECO:0000313" key="1">
    <source>
        <dbReference type="EnsemblPlants" id="AVESA.00010b.r2.2AG0239100.1.CDS"/>
    </source>
</evidence>
<sequence length="427" mass="47172">MVDTKNEPAGEGLPDGWTKEYRARKVRAGARARRDMFYIDPTNSYEFRSLKDVYRHLESRNASNSIVTPNKKKVEDLQVPENQSHHEEGPSDNIKMDTVPESNPKSRENSENMPSSVHKGVSHGRLTELELQKAKVNNQSPKHESTGREEANGEPKPKEKKQRTKPAKQISAPLRASPRLTALKVNQEPKLNQEANNFPRDSPVSTRTDIADQLKTTKQVENPKSKTIPSLLPRKKDGAHTASASKHTADNYPSAPELIPGTSAACSITNVGYQNEPAEVHAPLKQSGLFETADAMPGSSLSSLLQSICSDPCLEFAFKTLTGDIPVLDNNIAGANYFLPAQELSKGDPCLEFAFRTLTGDIPVLDNNLAITNYFLPPQDFNRGTAPSRSASTYDGTRMNHAQVDRVRMPMPMPSDKLYSSGWFPPQ</sequence>